<protein>
    <submittedName>
        <fullName evidence="1">Uncharacterized protein</fullName>
    </submittedName>
</protein>
<organism evidence="1 2">
    <name type="scientific">Rubroshorea leprosula</name>
    <dbReference type="NCBI Taxonomy" id="152421"/>
    <lineage>
        <taxon>Eukaryota</taxon>
        <taxon>Viridiplantae</taxon>
        <taxon>Streptophyta</taxon>
        <taxon>Embryophyta</taxon>
        <taxon>Tracheophyta</taxon>
        <taxon>Spermatophyta</taxon>
        <taxon>Magnoliopsida</taxon>
        <taxon>eudicotyledons</taxon>
        <taxon>Gunneridae</taxon>
        <taxon>Pentapetalae</taxon>
        <taxon>rosids</taxon>
        <taxon>malvids</taxon>
        <taxon>Malvales</taxon>
        <taxon>Dipterocarpaceae</taxon>
        <taxon>Rubroshorea</taxon>
    </lineage>
</organism>
<dbReference type="EMBL" id="BPVZ01000289">
    <property type="protein sequence ID" value="GKV49193.1"/>
    <property type="molecule type" value="Genomic_DNA"/>
</dbReference>
<proteinExistence type="predicted"/>
<sequence>MSPLFSTTQVLPNLRPLTVKLMEFHSSMSRLEYRPREDLR</sequence>
<name>A0AAV5MGZ6_9ROSI</name>
<evidence type="ECO:0000313" key="2">
    <source>
        <dbReference type="Proteomes" id="UP001054252"/>
    </source>
</evidence>
<gene>
    <name evidence="1" type="ORF">SLEP1_g55956</name>
</gene>
<evidence type="ECO:0000313" key="1">
    <source>
        <dbReference type="EMBL" id="GKV49193.1"/>
    </source>
</evidence>
<dbReference type="Proteomes" id="UP001054252">
    <property type="component" value="Unassembled WGS sequence"/>
</dbReference>
<reference evidence="1 2" key="1">
    <citation type="journal article" date="2021" name="Commun. Biol.">
        <title>The genome of Shorea leprosula (Dipterocarpaceae) highlights the ecological relevance of drought in aseasonal tropical rainforests.</title>
        <authorList>
            <person name="Ng K.K.S."/>
            <person name="Kobayashi M.J."/>
            <person name="Fawcett J.A."/>
            <person name="Hatakeyama M."/>
            <person name="Paape T."/>
            <person name="Ng C.H."/>
            <person name="Ang C.C."/>
            <person name="Tnah L.H."/>
            <person name="Lee C.T."/>
            <person name="Nishiyama T."/>
            <person name="Sese J."/>
            <person name="O'Brien M.J."/>
            <person name="Copetti D."/>
            <person name="Mohd Noor M.I."/>
            <person name="Ong R.C."/>
            <person name="Putra M."/>
            <person name="Sireger I.Z."/>
            <person name="Indrioko S."/>
            <person name="Kosugi Y."/>
            <person name="Izuno A."/>
            <person name="Isagi Y."/>
            <person name="Lee S.L."/>
            <person name="Shimizu K.K."/>
        </authorList>
    </citation>
    <scope>NUCLEOTIDE SEQUENCE [LARGE SCALE GENOMIC DNA]</scope>
    <source>
        <strain evidence="1">214</strain>
    </source>
</reference>
<comment type="caution">
    <text evidence="1">The sequence shown here is derived from an EMBL/GenBank/DDBJ whole genome shotgun (WGS) entry which is preliminary data.</text>
</comment>
<dbReference type="AlphaFoldDB" id="A0AAV5MGZ6"/>
<accession>A0AAV5MGZ6</accession>
<keyword evidence="2" id="KW-1185">Reference proteome</keyword>